<name>A0A434AVM0_9BACT</name>
<keyword evidence="3" id="KW-1185">Reference proteome</keyword>
<keyword evidence="1" id="KW-0472">Membrane</keyword>
<evidence type="ECO:0000313" key="3">
    <source>
        <dbReference type="Proteomes" id="UP000282985"/>
    </source>
</evidence>
<feature type="transmembrane region" description="Helical" evidence="1">
    <location>
        <begin position="91"/>
        <end position="108"/>
    </location>
</feature>
<protein>
    <submittedName>
        <fullName evidence="2">Uncharacterized protein</fullName>
    </submittedName>
</protein>
<comment type="caution">
    <text evidence="2">The sequence shown here is derived from an EMBL/GenBank/DDBJ whole genome shotgun (WGS) entry which is preliminary data.</text>
</comment>
<evidence type="ECO:0000313" key="2">
    <source>
        <dbReference type="EMBL" id="RUT78537.1"/>
    </source>
</evidence>
<gene>
    <name evidence="2" type="ORF">DLK05_08185</name>
</gene>
<dbReference type="Proteomes" id="UP000282985">
    <property type="component" value="Unassembled WGS sequence"/>
</dbReference>
<dbReference type="EMBL" id="RJJX01000008">
    <property type="protein sequence ID" value="RUT78537.1"/>
    <property type="molecule type" value="Genomic_DNA"/>
</dbReference>
<organism evidence="2 3">
    <name type="scientific">Ancylomarina longa</name>
    <dbReference type="NCBI Taxonomy" id="2487017"/>
    <lineage>
        <taxon>Bacteria</taxon>
        <taxon>Pseudomonadati</taxon>
        <taxon>Bacteroidota</taxon>
        <taxon>Bacteroidia</taxon>
        <taxon>Marinilabiliales</taxon>
        <taxon>Marinifilaceae</taxon>
        <taxon>Ancylomarina</taxon>
    </lineage>
</organism>
<proteinExistence type="predicted"/>
<keyword evidence="1" id="KW-0812">Transmembrane</keyword>
<dbReference type="OrthoDB" id="978136at2"/>
<feature type="transmembrane region" description="Helical" evidence="1">
    <location>
        <begin position="58"/>
        <end position="79"/>
    </location>
</feature>
<evidence type="ECO:0000256" key="1">
    <source>
        <dbReference type="SAM" id="Phobius"/>
    </source>
</evidence>
<sequence length="173" mass="19685">MHSKLSYKEKCACERSDFCTFVYQSEGFNDVNKKYLVQAIVGDRISGLLYVSGTLTGWSFVAGIIDSVLFPGVFIYALLHGVVDYKVLMPPVLFLSLNLIAKIGYISYNLLSKVKFYDILISSLPYAGSAYLLKKFIVNDKVLSKAIYSYLKIKKKKIQYEILRFFHLISESN</sequence>
<reference evidence="2 3" key="1">
    <citation type="submission" date="2018-11" db="EMBL/GenBank/DDBJ databases">
        <title>Parancylomarina longa gen. nov., sp. nov., isolated from sediments of southern Okinawa.</title>
        <authorList>
            <person name="Fu T."/>
        </authorList>
    </citation>
    <scope>NUCLEOTIDE SEQUENCE [LARGE SCALE GENOMIC DNA]</scope>
    <source>
        <strain evidence="2 3">T3-2 S1-C</strain>
    </source>
</reference>
<accession>A0A434AVM0</accession>
<dbReference type="AlphaFoldDB" id="A0A434AVM0"/>
<dbReference type="RefSeq" id="WP_127343494.1">
    <property type="nucleotide sequence ID" value="NZ_RJJX01000008.1"/>
</dbReference>
<keyword evidence="1" id="KW-1133">Transmembrane helix</keyword>